<dbReference type="PANTHER" id="PTHR45675">
    <property type="entry name" value="MYB TRANSCRIPTION FACTOR-RELATED-RELATED"/>
    <property type="match status" value="1"/>
</dbReference>
<dbReference type="GO" id="GO:0003700">
    <property type="term" value="F:DNA-binding transcription factor activity"/>
    <property type="evidence" value="ECO:0007669"/>
    <property type="project" value="InterPro"/>
</dbReference>
<dbReference type="GO" id="GO:0043565">
    <property type="term" value="F:sequence-specific DNA binding"/>
    <property type="evidence" value="ECO:0007669"/>
    <property type="project" value="InterPro"/>
</dbReference>
<evidence type="ECO:0000256" key="1">
    <source>
        <dbReference type="ARBA" id="ARBA00004123"/>
    </source>
</evidence>
<dbReference type="Pfam" id="PF00249">
    <property type="entry name" value="Myb_DNA-binding"/>
    <property type="match status" value="2"/>
</dbReference>
<feature type="domain" description="Myb-like" evidence="7">
    <location>
        <begin position="61"/>
        <end position="111"/>
    </location>
</feature>
<dbReference type="PROSITE" id="PS50090">
    <property type="entry name" value="MYB_LIKE"/>
    <property type="match status" value="2"/>
</dbReference>
<dbReference type="Proteomes" id="UP000436088">
    <property type="component" value="Unassembled WGS sequence"/>
</dbReference>
<evidence type="ECO:0000259" key="8">
    <source>
        <dbReference type="PROSITE" id="PS51294"/>
    </source>
</evidence>
<keyword evidence="5" id="KW-0804">Transcription</keyword>
<evidence type="ECO:0000313" key="10">
    <source>
        <dbReference type="Proteomes" id="UP000436088"/>
    </source>
</evidence>
<dbReference type="AlphaFoldDB" id="A0A6A2XYK0"/>
<comment type="caution">
    <text evidence="9">The sequence shown here is derived from an EMBL/GenBank/DDBJ whole genome shotgun (WGS) entry which is preliminary data.</text>
</comment>
<dbReference type="InterPro" id="IPR044676">
    <property type="entry name" value="EOBI/EOBII-like_plant"/>
</dbReference>
<dbReference type="GO" id="GO:0005634">
    <property type="term" value="C:nucleus"/>
    <property type="evidence" value="ECO:0007669"/>
    <property type="project" value="UniProtKB-SubCell"/>
</dbReference>
<dbReference type="CDD" id="cd00167">
    <property type="entry name" value="SANT"/>
    <property type="match status" value="2"/>
</dbReference>
<keyword evidence="4" id="KW-0238">DNA-binding</keyword>
<evidence type="ECO:0000256" key="4">
    <source>
        <dbReference type="ARBA" id="ARBA00023125"/>
    </source>
</evidence>
<accession>A0A6A2XYK0</accession>
<sequence length="219" mass="24458">MCSHIEEDSKLRRGPWTTEEDALLTHYIDHHGAGRWNMLARCAGLKRTGKSCRLRWLNYLNPDVKRGNLTLEEQLLILELHSQWGNRWSKIAERLPGRTDNEIKNYWRTRVQKQTCSASHSKGTGAQVPECVVPSSSTIPGSFAAEFVNISEEADRFAQHQASPNVYDQVLNGSYDIGGSGHGTETMAAAGEGCCWICDEMTDDGLWQSGALEEMGNFV</sequence>
<evidence type="ECO:0000256" key="3">
    <source>
        <dbReference type="ARBA" id="ARBA00023015"/>
    </source>
</evidence>
<protein>
    <submittedName>
        <fullName evidence="9">Transcription factor MYB24</fullName>
    </submittedName>
</protein>
<keyword evidence="10" id="KW-1185">Reference proteome</keyword>
<feature type="domain" description="Myb-like" evidence="7">
    <location>
        <begin position="8"/>
        <end position="60"/>
    </location>
</feature>
<evidence type="ECO:0000256" key="2">
    <source>
        <dbReference type="ARBA" id="ARBA00022737"/>
    </source>
</evidence>
<dbReference type="InterPro" id="IPR001005">
    <property type="entry name" value="SANT/Myb"/>
</dbReference>
<dbReference type="SUPFAM" id="SSF46689">
    <property type="entry name" value="Homeodomain-like"/>
    <property type="match status" value="1"/>
</dbReference>
<evidence type="ECO:0000313" key="9">
    <source>
        <dbReference type="EMBL" id="KAE8663839.1"/>
    </source>
</evidence>
<dbReference type="InterPro" id="IPR017930">
    <property type="entry name" value="Myb_dom"/>
</dbReference>
<reference evidence="9" key="1">
    <citation type="submission" date="2019-09" db="EMBL/GenBank/DDBJ databases">
        <title>Draft genome information of white flower Hibiscus syriacus.</title>
        <authorList>
            <person name="Kim Y.-M."/>
        </authorList>
    </citation>
    <scope>NUCLEOTIDE SEQUENCE [LARGE SCALE GENOMIC DNA]</scope>
    <source>
        <strain evidence="9">YM2019G1</strain>
    </source>
</reference>
<organism evidence="9 10">
    <name type="scientific">Hibiscus syriacus</name>
    <name type="common">Rose of Sharon</name>
    <dbReference type="NCBI Taxonomy" id="106335"/>
    <lineage>
        <taxon>Eukaryota</taxon>
        <taxon>Viridiplantae</taxon>
        <taxon>Streptophyta</taxon>
        <taxon>Embryophyta</taxon>
        <taxon>Tracheophyta</taxon>
        <taxon>Spermatophyta</taxon>
        <taxon>Magnoliopsida</taxon>
        <taxon>eudicotyledons</taxon>
        <taxon>Gunneridae</taxon>
        <taxon>Pentapetalae</taxon>
        <taxon>rosids</taxon>
        <taxon>malvids</taxon>
        <taxon>Malvales</taxon>
        <taxon>Malvaceae</taxon>
        <taxon>Malvoideae</taxon>
        <taxon>Hibiscus</taxon>
    </lineage>
</organism>
<dbReference type="SMART" id="SM00717">
    <property type="entry name" value="SANT"/>
    <property type="match status" value="2"/>
</dbReference>
<keyword evidence="3" id="KW-0805">Transcription regulation</keyword>
<dbReference type="EMBL" id="VEPZ02001663">
    <property type="protein sequence ID" value="KAE8663839.1"/>
    <property type="molecule type" value="Genomic_DNA"/>
</dbReference>
<dbReference type="FunFam" id="1.10.10.60:FF:000079">
    <property type="entry name" value="MYB transcription factor"/>
    <property type="match status" value="1"/>
</dbReference>
<proteinExistence type="predicted"/>
<feature type="domain" description="HTH myb-type" evidence="8">
    <location>
        <begin position="8"/>
        <end position="60"/>
    </location>
</feature>
<evidence type="ECO:0000256" key="6">
    <source>
        <dbReference type="ARBA" id="ARBA00023242"/>
    </source>
</evidence>
<dbReference type="PROSITE" id="PS51294">
    <property type="entry name" value="HTH_MYB"/>
    <property type="match status" value="2"/>
</dbReference>
<gene>
    <name evidence="9" type="ORF">F3Y22_tig00112864pilonHSYRG00005</name>
</gene>
<evidence type="ECO:0000256" key="5">
    <source>
        <dbReference type="ARBA" id="ARBA00023163"/>
    </source>
</evidence>
<dbReference type="Gene3D" id="1.10.10.60">
    <property type="entry name" value="Homeodomain-like"/>
    <property type="match status" value="2"/>
</dbReference>
<feature type="domain" description="HTH myb-type" evidence="8">
    <location>
        <begin position="61"/>
        <end position="115"/>
    </location>
</feature>
<keyword evidence="2" id="KW-0677">Repeat</keyword>
<dbReference type="InterPro" id="IPR009057">
    <property type="entry name" value="Homeodomain-like_sf"/>
</dbReference>
<keyword evidence="6" id="KW-0539">Nucleus</keyword>
<comment type="subcellular location">
    <subcellularLocation>
        <location evidence="1">Nucleus</location>
    </subcellularLocation>
</comment>
<evidence type="ECO:0000259" key="7">
    <source>
        <dbReference type="PROSITE" id="PS50090"/>
    </source>
</evidence>
<name>A0A6A2XYK0_HIBSY</name>
<dbReference type="FunFam" id="1.10.10.60:FF:000011">
    <property type="entry name" value="Myb transcription factor"/>
    <property type="match status" value="1"/>
</dbReference>